<name>A0AAD6UJK6_9AGAR</name>
<evidence type="ECO:0000313" key="2">
    <source>
        <dbReference type="EMBL" id="KAJ7098814.1"/>
    </source>
</evidence>
<feature type="region of interest" description="Disordered" evidence="1">
    <location>
        <begin position="1"/>
        <end position="47"/>
    </location>
</feature>
<evidence type="ECO:0000256" key="1">
    <source>
        <dbReference type="SAM" id="MobiDB-lite"/>
    </source>
</evidence>
<gene>
    <name evidence="2" type="ORF">B0H15DRAFT_945323</name>
</gene>
<feature type="compositionally biased region" description="Basic residues" evidence="1">
    <location>
        <begin position="261"/>
        <end position="270"/>
    </location>
</feature>
<feature type="region of interest" description="Disordered" evidence="1">
    <location>
        <begin position="63"/>
        <end position="288"/>
    </location>
</feature>
<dbReference type="EMBL" id="JARJCN010000008">
    <property type="protein sequence ID" value="KAJ7098814.1"/>
    <property type="molecule type" value="Genomic_DNA"/>
</dbReference>
<keyword evidence="3" id="KW-1185">Reference proteome</keyword>
<accession>A0AAD6UJK6</accession>
<proteinExistence type="predicted"/>
<feature type="compositionally biased region" description="Low complexity" evidence="1">
    <location>
        <begin position="112"/>
        <end position="122"/>
    </location>
</feature>
<protein>
    <submittedName>
        <fullName evidence="2">Uncharacterized protein</fullName>
    </submittedName>
</protein>
<dbReference type="Proteomes" id="UP001222325">
    <property type="component" value="Unassembled WGS sequence"/>
</dbReference>
<organism evidence="2 3">
    <name type="scientific">Mycena belliarum</name>
    <dbReference type="NCBI Taxonomy" id="1033014"/>
    <lineage>
        <taxon>Eukaryota</taxon>
        <taxon>Fungi</taxon>
        <taxon>Dikarya</taxon>
        <taxon>Basidiomycota</taxon>
        <taxon>Agaricomycotina</taxon>
        <taxon>Agaricomycetes</taxon>
        <taxon>Agaricomycetidae</taxon>
        <taxon>Agaricales</taxon>
        <taxon>Marasmiineae</taxon>
        <taxon>Mycenaceae</taxon>
        <taxon>Mycena</taxon>
    </lineage>
</organism>
<feature type="compositionally biased region" description="Polar residues" evidence="1">
    <location>
        <begin position="34"/>
        <end position="45"/>
    </location>
</feature>
<comment type="caution">
    <text evidence="2">The sequence shown here is derived from an EMBL/GenBank/DDBJ whole genome shotgun (WGS) entry which is preliminary data.</text>
</comment>
<sequence length="288" mass="30735">MTGEAQQVEIIKRGRPRPKTPFARKGLYRPEASLDSSGRLPTTTLPACFDPAFSRQPFVAASLKSFPQRRPTPAPTPVREPVEQPSTPPPVFAPHLRPESSPFGSHRFEFASSSPSRLSSSPPHDDAAGQIGNTSHLPAAPVSMWPIPFGAAALRPSPADLDEVGRGADLSPWKAQGLTPREPLFLPDTQTESPRPADPSVMWGGSYFDGQHQLSMASPQVQGGDDSSQYVEQGASDDGGVDKYPNGDRSNGGLDNDPVRAPKRSRKRVHNAGEDGAPGSKKAKAVPV</sequence>
<evidence type="ECO:0000313" key="3">
    <source>
        <dbReference type="Proteomes" id="UP001222325"/>
    </source>
</evidence>
<feature type="compositionally biased region" description="Polar residues" evidence="1">
    <location>
        <begin position="212"/>
        <end position="231"/>
    </location>
</feature>
<dbReference type="AlphaFoldDB" id="A0AAD6UJK6"/>
<reference evidence="2" key="1">
    <citation type="submission" date="2023-03" db="EMBL/GenBank/DDBJ databases">
        <title>Massive genome expansion in bonnet fungi (Mycena s.s.) driven by repeated elements and novel gene families across ecological guilds.</title>
        <authorList>
            <consortium name="Lawrence Berkeley National Laboratory"/>
            <person name="Harder C.B."/>
            <person name="Miyauchi S."/>
            <person name="Viragh M."/>
            <person name="Kuo A."/>
            <person name="Thoen E."/>
            <person name="Andreopoulos B."/>
            <person name="Lu D."/>
            <person name="Skrede I."/>
            <person name="Drula E."/>
            <person name="Henrissat B."/>
            <person name="Morin E."/>
            <person name="Kohler A."/>
            <person name="Barry K."/>
            <person name="LaButti K."/>
            <person name="Morin E."/>
            <person name="Salamov A."/>
            <person name="Lipzen A."/>
            <person name="Mereny Z."/>
            <person name="Hegedus B."/>
            <person name="Baldrian P."/>
            <person name="Stursova M."/>
            <person name="Weitz H."/>
            <person name="Taylor A."/>
            <person name="Grigoriev I.V."/>
            <person name="Nagy L.G."/>
            <person name="Martin F."/>
            <person name="Kauserud H."/>
        </authorList>
    </citation>
    <scope>NUCLEOTIDE SEQUENCE</scope>
    <source>
        <strain evidence="2">CBHHK173m</strain>
    </source>
</reference>